<evidence type="ECO:0000313" key="2">
    <source>
        <dbReference type="Proteomes" id="UP001601059"/>
    </source>
</evidence>
<protein>
    <submittedName>
        <fullName evidence="1">Uncharacterized protein</fullName>
    </submittedName>
</protein>
<keyword evidence="2" id="KW-1185">Reference proteome</keyword>
<name>A0ABW6KBT2_9BACI</name>
<comment type="caution">
    <text evidence="1">The sequence shown here is derived from an EMBL/GenBank/DDBJ whole genome shotgun (WGS) entry which is preliminary data.</text>
</comment>
<organism evidence="1 2">
    <name type="scientific">Cytobacillus spartinae</name>
    <dbReference type="NCBI Taxonomy" id="3299023"/>
    <lineage>
        <taxon>Bacteria</taxon>
        <taxon>Bacillati</taxon>
        <taxon>Bacillota</taxon>
        <taxon>Bacilli</taxon>
        <taxon>Bacillales</taxon>
        <taxon>Bacillaceae</taxon>
        <taxon>Cytobacillus</taxon>
    </lineage>
</organism>
<reference evidence="1 2" key="1">
    <citation type="submission" date="2024-08" db="EMBL/GenBank/DDBJ databases">
        <title>Two novel Cytobacillus novel species.</title>
        <authorList>
            <person name="Liu G."/>
        </authorList>
    </citation>
    <scope>NUCLEOTIDE SEQUENCE [LARGE SCALE GENOMIC DNA]</scope>
    <source>
        <strain evidence="1 2">FJAT-54145</strain>
    </source>
</reference>
<gene>
    <name evidence="1" type="ORF">ACFYKX_13500</name>
</gene>
<proteinExistence type="predicted"/>
<dbReference type="EMBL" id="JBIACK010000006">
    <property type="protein sequence ID" value="MFE8701614.1"/>
    <property type="molecule type" value="Genomic_DNA"/>
</dbReference>
<evidence type="ECO:0000313" key="1">
    <source>
        <dbReference type="EMBL" id="MFE8701614.1"/>
    </source>
</evidence>
<dbReference type="RefSeq" id="WP_389361584.1">
    <property type="nucleotide sequence ID" value="NZ_JBIACK010000006.1"/>
</dbReference>
<accession>A0ABW6KBT2</accession>
<sequence>MGVEVNFFVKQANGTIPLKVAEPSMVISQLLKHGSFNAGTDSYHYEDLRIQKKTVSIFVTLTTR</sequence>
<dbReference type="Proteomes" id="UP001601059">
    <property type="component" value="Unassembled WGS sequence"/>
</dbReference>